<organism evidence="1 2">
    <name type="scientific">Eretmocerus hayati</name>
    <dbReference type="NCBI Taxonomy" id="131215"/>
    <lineage>
        <taxon>Eukaryota</taxon>
        <taxon>Metazoa</taxon>
        <taxon>Ecdysozoa</taxon>
        <taxon>Arthropoda</taxon>
        <taxon>Hexapoda</taxon>
        <taxon>Insecta</taxon>
        <taxon>Pterygota</taxon>
        <taxon>Neoptera</taxon>
        <taxon>Endopterygota</taxon>
        <taxon>Hymenoptera</taxon>
        <taxon>Apocrita</taxon>
        <taxon>Proctotrupomorpha</taxon>
        <taxon>Chalcidoidea</taxon>
        <taxon>Aphelinidae</taxon>
        <taxon>Aphelininae</taxon>
        <taxon>Eretmocerus</taxon>
    </lineage>
</organism>
<proteinExistence type="predicted"/>
<dbReference type="EMBL" id="CM056742">
    <property type="protein sequence ID" value="KAJ8677523.1"/>
    <property type="molecule type" value="Genomic_DNA"/>
</dbReference>
<gene>
    <name evidence="1" type="ORF">QAD02_013310</name>
</gene>
<reference evidence="1" key="1">
    <citation type="submission" date="2023-04" db="EMBL/GenBank/DDBJ databases">
        <title>A chromosome-level genome assembly of the parasitoid wasp Eretmocerus hayati.</title>
        <authorList>
            <person name="Zhong Y."/>
            <person name="Liu S."/>
            <person name="Liu Y."/>
        </authorList>
    </citation>
    <scope>NUCLEOTIDE SEQUENCE</scope>
    <source>
        <strain evidence="1">ZJU_SS_LIU_2023</strain>
    </source>
</reference>
<evidence type="ECO:0000313" key="1">
    <source>
        <dbReference type="EMBL" id="KAJ8677523.1"/>
    </source>
</evidence>
<sequence>MSVYSQRNPSQDKVQDYSNKKDYSREEDSNYTEHWENSFDSSCDILDISQAMPQPPNNSTNFMASKENSDSNHFQDSASQNGPVVKITDVNSSPLNTTRDQSAKNQGNDAKTEERDLSKNYVYRILSRSLYGKVELLEQKQLEARVAERKALIESGQGASVDSFDGEVGDDRGRIVDLIVDYELYHYGYDPTKERWFAIAKSFKDVFIYQDEDLYIGVNSDGSLKGKFASRARTLRSRAIRSGLLKDPRERKTKAEVTVSTPQSIAYFKTAKKIDTNLIAKWNEKRDAIIVYFLTTSIPSIFNEFLFLSEADGYQRLVDGYNSRREVKVELMKKWPRVAPIVFRIAKLKATRNPRHKQDLKQIVSVQIASGPNRRGHIENIALKSLPHILGPVTCTVKAKTKDSWKASVVEAGESFILHIEDDLKEGEELPERTEALKALFTKNGLMVAVGKLENIKHLYIVLGDFKHRIDGLQCLVRIVDICYRVRIRYKKNHLNLLR</sequence>
<name>A0ACC2P344_9HYME</name>
<comment type="caution">
    <text evidence="1">The sequence shown here is derived from an EMBL/GenBank/DDBJ whole genome shotgun (WGS) entry which is preliminary data.</text>
</comment>
<dbReference type="Proteomes" id="UP001239111">
    <property type="component" value="Chromosome 2"/>
</dbReference>
<accession>A0ACC2P344</accession>
<evidence type="ECO:0000313" key="2">
    <source>
        <dbReference type="Proteomes" id="UP001239111"/>
    </source>
</evidence>
<keyword evidence="2" id="KW-1185">Reference proteome</keyword>
<protein>
    <submittedName>
        <fullName evidence="1">Uncharacterized protein</fullName>
    </submittedName>
</protein>